<dbReference type="AlphaFoldDB" id="A0A812XMV3"/>
<evidence type="ECO:0000313" key="3">
    <source>
        <dbReference type="Proteomes" id="UP000601435"/>
    </source>
</evidence>
<dbReference type="SUPFAM" id="SSF48452">
    <property type="entry name" value="TPR-like"/>
    <property type="match status" value="1"/>
</dbReference>
<dbReference type="Proteomes" id="UP000601435">
    <property type="component" value="Unassembled WGS sequence"/>
</dbReference>
<dbReference type="GO" id="GO:0006383">
    <property type="term" value="P:transcription by RNA polymerase III"/>
    <property type="evidence" value="ECO:0007669"/>
    <property type="project" value="InterPro"/>
</dbReference>
<dbReference type="PANTHER" id="PTHR23082:SF0">
    <property type="entry name" value="GENERAL TRANSCRIPTION FACTOR 3C POLYPEPTIDE 3"/>
    <property type="match status" value="1"/>
</dbReference>
<dbReference type="InterPro" id="IPR039340">
    <property type="entry name" value="Tfc4/TFIIIC-102/Sfc4"/>
</dbReference>
<comment type="caution">
    <text evidence="2">The sequence shown here is derived from an EMBL/GenBank/DDBJ whole genome shotgun (WGS) entry which is preliminary data.</text>
</comment>
<dbReference type="GO" id="GO:0000127">
    <property type="term" value="C:transcription factor TFIIIC complex"/>
    <property type="evidence" value="ECO:0007669"/>
    <property type="project" value="TreeGrafter"/>
</dbReference>
<reference evidence="2" key="1">
    <citation type="submission" date="2021-02" db="EMBL/GenBank/DDBJ databases">
        <authorList>
            <person name="Dougan E. K."/>
            <person name="Rhodes N."/>
            <person name="Thang M."/>
            <person name="Chan C."/>
        </authorList>
    </citation>
    <scope>NUCLEOTIDE SEQUENCE</scope>
</reference>
<name>A0A812XMV3_9DINO</name>
<evidence type="ECO:0000313" key="2">
    <source>
        <dbReference type="EMBL" id="CAE7737126.1"/>
    </source>
</evidence>
<dbReference type="OrthoDB" id="9991317at2759"/>
<proteinExistence type="predicted"/>
<gene>
    <name evidence="2" type="primary">ACP5</name>
    <name evidence="2" type="ORF">SNEC2469_LOCUS21295</name>
</gene>
<keyword evidence="3" id="KW-1185">Reference proteome</keyword>
<dbReference type="EMBL" id="CAJNJA010037696">
    <property type="protein sequence ID" value="CAE7737126.1"/>
    <property type="molecule type" value="Genomic_DNA"/>
</dbReference>
<feature type="compositionally biased region" description="Acidic residues" evidence="1">
    <location>
        <begin position="51"/>
        <end position="70"/>
    </location>
</feature>
<organism evidence="2 3">
    <name type="scientific">Symbiodinium necroappetens</name>
    <dbReference type="NCBI Taxonomy" id="1628268"/>
    <lineage>
        <taxon>Eukaryota</taxon>
        <taxon>Sar</taxon>
        <taxon>Alveolata</taxon>
        <taxon>Dinophyceae</taxon>
        <taxon>Suessiales</taxon>
        <taxon>Symbiodiniaceae</taxon>
        <taxon>Symbiodinium</taxon>
    </lineage>
</organism>
<dbReference type="PANTHER" id="PTHR23082">
    <property type="entry name" value="TRANSCRIPTION INITIATION FACTOR IIIC TFIIIC , POLYPEPTIDE 3-RELATED"/>
    <property type="match status" value="1"/>
</dbReference>
<protein>
    <submittedName>
        <fullName evidence="2">ACP5 protein</fullName>
    </submittedName>
</protein>
<feature type="region of interest" description="Disordered" evidence="1">
    <location>
        <begin position="1"/>
        <end position="71"/>
    </location>
</feature>
<dbReference type="Gene3D" id="1.25.40.10">
    <property type="entry name" value="Tetratricopeptide repeat domain"/>
    <property type="match status" value="1"/>
</dbReference>
<accession>A0A812XMV3</accession>
<sequence>MRRKQSNKRSRVDGDPAPKRRVRSKALAGAEGSGRAPAKGRAPKKQATETEPGDDEHEPELDDSDLDSSDLDATLMAVGGRDLEESGLLAQRIHARRQNRKKKKKRRKKTTRKAALQFSRENCQATPEARALLSRGQQQFYCGEFADAIETMRAVIREQPGLADPYHVLHQVYTELGEEKKAAPHQLALESREMQRPERQFTI</sequence>
<evidence type="ECO:0000256" key="1">
    <source>
        <dbReference type="SAM" id="MobiDB-lite"/>
    </source>
</evidence>
<dbReference type="InterPro" id="IPR011990">
    <property type="entry name" value="TPR-like_helical_dom_sf"/>
</dbReference>